<protein>
    <recommendedName>
        <fullName evidence="10">Transglycosylase associated protein</fullName>
    </recommendedName>
</protein>
<organism evidence="8 9">
    <name type="scientific">Streptococcus mutans SM6</name>
    <dbReference type="NCBI Taxonomy" id="857119"/>
    <lineage>
        <taxon>Bacteria</taxon>
        <taxon>Bacillati</taxon>
        <taxon>Bacillota</taxon>
        <taxon>Bacilli</taxon>
        <taxon>Lactobacillales</taxon>
        <taxon>Streptococcaceae</taxon>
        <taxon>Streptococcus</taxon>
    </lineage>
</organism>
<dbReference type="Proteomes" id="UP000011676">
    <property type="component" value="Unassembled WGS sequence"/>
</dbReference>
<dbReference type="EMBL" id="AHSR01000004">
    <property type="protein sequence ID" value="EMC25615.1"/>
    <property type="molecule type" value="Genomic_DNA"/>
</dbReference>
<dbReference type="GO" id="GO:0005886">
    <property type="term" value="C:plasma membrane"/>
    <property type="evidence" value="ECO:0007669"/>
    <property type="project" value="UniProtKB-SubCell"/>
</dbReference>
<evidence type="ECO:0000313" key="9">
    <source>
        <dbReference type="Proteomes" id="UP000011676"/>
    </source>
</evidence>
<dbReference type="AlphaFoldDB" id="A0A829BQF4"/>
<comment type="caution">
    <text evidence="8">The sequence shown here is derived from an EMBL/GenBank/DDBJ whole genome shotgun (WGS) entry which is preliminary data.</text>
</comment>
<keyword evidence="4 7" id="KW-0812">Transmembrane</keyword>
<evidence type="ECO:0000256" key="3">
    <source>
        <dbReference type="ARBA" id="ARBA00022475"/>
    </source>
</evidence>
<keyword evidence="5 7" id="KW-1133">Transmembrane helix</keyword>
<evidence type="ECO:0000256" key="7">
    <source>
        <dbReference type="SAM" id="Phobius"/>
    </source>
</evidence>
<evidence type="ECO:0000256" key="5">
    <source>
        <dbReference type="ARBA" id="ARBA00022989"/>
    </source>
</evidence>
<evidence type="ECO:0000256" key="4">
    <source>
        <dbReference type="ARBA" id="ARBA00022692"/>
    </source>
</evidence>
<dbReference type="InterPro" id="IPR007341">
    <property type="entry name" value="Transgly_assoc"/>
</dbReference>
<comment type="subcellular location">
    <subcellularLocation>
        <location evidence="1">Cell membrane</location>
        <topology evidence="1">Multi-pass membrane protein</topology>
    </subcellularLocation>
</comment>
<evidence type="ECO:0000256" key="1">
    <source>
        <dbReference type="ARBA" id="ARBA00004651"/>
    </source>
</evidence>
<name>A0A829BQF4_STRMG</name>
<evidence type="ECO:0000313" key="8">
    <source>
        <dbReference type="EMBL" id="EMC25615.1"/>
    </source>
</evidence>
<evidence type="ECO:0000256" key="6">
    <source>
        <dbReference type="ARBA" id="ARBA00023136"/>
    </source>
</evidence>
<dbReference type="Pfam" id="PF04226">
    <property type="entry name" value="Transgly_assoc"/>
    <property type="match status" value="1"/>
</dbReference>
<reference evidence="8 9" key="1">
    <citation type="journal article" date="2013" name="Mol. Biol. Evol.">
        <title>Evolutionary and population genomics of the cavity causing bacteria Streptococcus mutans.</title>
        <authorList>
            <person name="Cornejo O.E."/>
            <person name="Lefebure T."/>
            <person name="Pavinski Bitar P.D."/>
            <person name="Lang P."/>
            <person name="Richards V.P."/>
            <person name="Eilertson K."/>
            <person name="Do T."/>
            <person name="Beighton D."/>
            <person name="Zeng L."/>
            <person name="Ahn S.J."/>
            <person name="Burne R.A."/>
            <person name="Siepel A."/>
            <person name="Bustamante C.D."/>
            <person name="Stanhope M.J."/>
        </authorList>
    </citation>
    <scope>NUCLEOTIDE SEQUENCE [LARGE SCALE GENOMIC DNA]</scope>
    <source>
        <strain evidence="8 9">SM6</strain>
    </source>
</reference>
<keyword evidence="3" id="KW-1003">Cell membrane</keyword>
<proteinExistence type="inferred from homology"/>
<gene>
    <name evidence="8" type="ORF">SMU82_01360</name>
</gene>
<feature type="transmembrane region" description="Helical" evidence="7">
    <location>
        <begin position="32"/>
        <end position="52"/>
    </location>
</feature>
<evidence type="ECO:0008006" key="10">
    <source>
        <dbReference type="Google" id="ProtNLM"/>
    </source>
</evidence>
<evidence type="ECO:0000256" key="2">
    <source>
        <dbReference type="ARBA" id="ARBA00011006"/>
    </source>
</evidence>
<sequence>MGCIANIFAGLVGSWAGQALFGSWGPSLAGMALLPSILGAVIVVAVISFFFGEN</sequence>
<accession>A0A829BQF4</accession>
<keyword evidence="6 7" id="KW-0472">Membrane</keyword>
<comment type="similarity">
    <text evidence="2">Belongs to the UPF0410 family.</text>
</comment>